<dbReference type="InterPro" id="IPR011992">
    <property type="entry name" value="EF-hand-dom_pair"/>
</dbReference>
<dbReference type="PROSITE" id="PS50222">
    <property type="entry name" value="EF_HAND_2"/>
    <property type="match status" value="1"/>
</dbReference>
<sequence>MEPSLSMESLIEVFHRYANEDKDSSTLSPENPNLVDQMMKDLDQNKDQKLDFEEFLSLTNGLCMACEKILITFLLLDNLKLL</sequence>
<reference evidence="5" key="2">
    <citation type="submission" date="2025-09" db="UniProtKB">
        <authorList>
            <consortium name="Ensembl"/>
        </authorList>
    </citation>
    <scope>IDENTIFICATION</scope>
</reference>
<dbReference type="AlphaFoldDB" id="A0A8C6TXU1"/>
<dbReference type="Pfam" id="PF00036">
    <property type="entry name" value="EF-hand_1"/>
    <property type="match status" value="1"/>
</dbReference>
<dbReference type="Pfam" id="PF01023">
    <property type="entry name" value="S_100"/>
    <property type="match status" value="1"/>
</dbReference>
<protein>
    <recommendedName>
        <fullName evidence="4">EF-hand domain-containing protein</fullName>
    </recommendedName>
</protein>
<dbReference type="GO" id="GO:0005737">
    <property type="term" value="C:cytoplasm"/>
    <property type="evidence" value="ECO:0007669"/>
    <property type="project" value="TreeGrafter"/>
</dbReference>
<accession>A0A8C6TXU1</accession>
<dbReference type="SUPFAM" id="SSF47473">
    <property type="entry name" value="EF-hand"/>
    <property type="match status" value="1"/>
</dbReference>
<dbReference type="InterPro" id="IPR013787">
    <property type="entry name" value="S100_Ca-bd_sub"/>
</dbReference>
<dbReference type="GO" id="GO:0005509">
    <property type="term" value="F:calcium ion binding"/>
    <property type="evidence" value="ECO:0007669"/>
    <property type="project" value="InterPro"/>
</dbReference>
<dbReference type="SMART" id="SM00054">
    <property type="entry name" value="EFh"/>
    <property type="match status" value="1"/>
</dbReference>
<evidence type="ECO:0000256" key="3">
    <source>
        <dbReference type="ARBA" id="ARBA00022837"/>
    </source>
</evidence>
<dbReference type="PROSITE" id="PS00018">
    <property type="entry name" value="EF_HAND_1"/>
    <property type="match status" value="1"/>
</dbReference>
<dbReference type="Ensembl" id="ENSNMLT00000028796.1">
    <property type="protein sequence ID" value="ENSNMLP00000025762.1"/>
    <property type="gene ID" value="ENSNMLG00000016425.1"/>
</dbReference>
<evidence type="ECO:0000256" key="1">
    <source>
        <dbReference type="ARBA" id="ARBA00007323"/>
    </source>
</evidence>
<evidence type="ECO:0000256" key="2">
    <source>
        <dbReference type="ARBA" id="ARBA00022723"/>
    </source>
</evidence>
<dbReference type="Proteomes" id="UP000694523">
    <property type="component" value="Unplaced"/>
</dbReference>
<keyword evidence="2" id="KW-0479">Metal-binding</keyword>
<evidence type="ECO:0000313" key="5">
    <source>
        <dbReference type="Ensembl" id="ENSNMLP00000025762.1"/>
    </source>
</evidence>
<dbReference type="InterPro" id="IPR018247">
    <property type="entry name" value="EF_Hand_1_Ca_BS"/>
</dbReference>
<evidence type="ECO:0000313" key="6">
    <source>
        <dbReference type="Proteomes" id="UP000694523"/>
    </source>
</evidence>
<feature type="domain" description="EF-hand" evidence="4">
    <location>
        <begin position="30"/>
        <end position="65"/>
    </location>
</feature>
<dbReference type="GO" id="GO:0005615">
    <property type="term" value="C:extracellular space"/>
    <property type="evidence" value="ECO:0007669"/>
    <property type="project" value="TreeGrafter"/>
</dbReference>
<comment type="similarity">
    <text evidence="1">Belongs to the S-100 family.</text>
</comment>
<name>A0A8C6TXU1_9GOBI</name>
<dbReference type="Gene3D" id="1.10.238.10">
    <property type="entry name" value="EF-hand"/>
    <property type="match status" value="1"/>
</dbReference>
<dbReference type="GO" id="GO:0048306">
    <property type="term" value="F:calcium-dependent protein binding"/>
    <property type="evidence" value="ECO:0007669"/>
    <property type="project" value="TreeGrafter"/>
</dbReference>
<dbReference type="InterPro" id="IPR002048">
    <property type="entry name" value="EF_hand_dom"/>
</dbReference>
<reference evidence="5" key="1">
    <citation type="submission" date="2025-08" db="UniProtKB">
        <authorList>
            <consortium name="Ensembl"/>
        </authorList>
    </citation>
    <scope>IDENTIFICATION</scope>
</reference>
<organism evidence="5 6">
    <name type="scientific">Neogobius melanostomus</name>
    <name type="common">round goby</name>
    <dbReference type="NCBI Taxonomy" id="47308"/>
    <lineage>
        <taxon>Eukaryota</taxon>
        <taxon>Metazoa</taxon>
        <taxon>Chordata</taxon>
        <taxon>Craniata</taxon>
        <taxon>Vertebrata</taxon>
        <taxon>Euteleostomi</taxon>
        <taxon>Actinopterygii</taxon>
        <taxon>Neopterygii</taxon>
        <taxon>Teleostei</taxon>
        <taxon>Neoteleostei</taxon>
        <taxon>Acanthomorphata</taxon>
        <taxon>Gobiaria</taxon>
        <taxon>Gobiiformes</taxon>
        <taxon>Gobioidei</taxon>
        <taxon>Gobiidae</taxon>
        <taxon>Benthophilinae</taxon>
        <taxon>Neogobiini</taxon>
        <taxon>Neogobius</taxon>
    </lineage>
</organism>
<proteinExistence type="inferred from homology"/>
<keyword evidence="6" id="KW-1185">Reference proteome</keyword>
<dbReference type="PANTHER" id="PTHR11639">
    <property type="entry name" value="S100 CALCIUM-BINDING PROTEIN"/>
    <property type="match status" value="1"/>
</dbReference>
<evidence type="ECO:0000259" key="4">
    <source>
        <dbReference type="PROSITE" id="PS50222"/>
    </source>
</evidence>
<keyword evidence="3" id="KW-0106">Calcium</keyword>
<dbReference type="PANTHER" id="PTHR11639:SF134">
    <property type="entry name" value="PROTEIN S100-A1-RELATED"/>
    <property type="match status" value="1"/>
</dbReference>